<proteinExistence type="predicted"/>
<dbReference type="RefSeq" id="WP_083134317.1">
    <property type="nucleotide sequence ID" value="NZ_AP022607.1"/>
</dbReference>
<dbReference type="Proteomes" id="UP000467379">
    <property type="component" value="Plasmid pJCM12687"/>
</dbReference>
<keyword evidence="1" id="KW-0614">Plasmid</keyword>
<dbReference type="EMBL" id="AP022607">
    <property type="protein sequence ID" value="BBZ14999.1"/>
    <property type="molecule type" value="Genomic_DNA"/>
</dbReference>
<geneLocation type="plasmid" evidence="1 2">
    <name>pJCM12687</name>
</geneLocation>
<accession>A0ABN6BE15</accession>
<name>A0ABN6BE15_9MYCO</name>
<keyword evidence="2" id="KW-1185">Reference proteome</keyword>
<gene>
    <name evidence="1" type="ORF">MBRA_51940</name>
</gene>
<evidence type="ECO:0000313" key="2">
    <source>
        <dbReference type="Proteomes" id="UP000467379"/>
    </source>
</evidence>
<organism evidence="1 2">
    <name type="scientific">Mycobacterium branderi</name>
    <dbReference type="NCBI Taxonomy" id="43348"/>
    <lineage>
        <taxon>Bacteria</taxon>
        <taxon>Bacillati</taxon>
        <taxon>Actinomycetota</taxon>
        <taxon>Actinomycetes</taxon>
        <taxon>Mycobacteriales</taxon>
        <taxon>Mycobacteriaceae</taxon>
        <taxon>Mycobacterium</taxon>
    </lineage>
</organism>
<reference evidence="1 2" key="1">
    <citation type="journal article" date="2019" name="Emerg. Microbes Infect.">
        <title>Comprehensive subspecies identification of 175 nontuberculous mycobacteria species based on 7547 genomic profiles.</title>
        <authorList>
            <person name="Matsumoto Y."/>
            <person name="Kinjo T."/>
            <person name="Motooka D."/>
            <person name="Nabeya D."/>
            <person name="Jung N."/>
            <person name="Uechi K."/>
            <person name="Horii T."/>
            <person name="Iida T."/>
            <person name="Fujita J."/>
            <person name="Nakamura S."/>
        </authorList>
    </citation>
    <scope>NUCLEOTIDE SEQUENCE [LARGE SCALE GENOMIC DNA]</scope>
    <source>
        <strain evidence="1 2">JCM 12687</strain>
        <plasmid evidence="1">pJCM12687</plasmid>
    </source>
</reference>
<protein>
    <submittedName>
        <fullName evidence="1">Uncharacterized protein</fullName>
    </submittedName>
</protein>
<sequence>MAVATAVVAAALLIVWRNHDDDAGARGAWQPPAQTFLAASMRVQPVPGWRTSVVDLGLPSALGSPEQSRIVTDDDPFHSSPFVGNLGDDAYFVAATRGAPDPRWWLVGINVRDGRRLFPAVELTTEKRPPKCYLNGPEAVLCVHDFEAVTAWVVDAHTGRVSYRGPTDLRTYPAKLGVHQVGIYAIALTENEGVYGVGPKADTTWFVPGAGHVDNLYPPSHDTAPPALATQVTGGRGSDARVVFSLSDGRVITPELDENAELQKTIVYPGGFAAEIADRQDRSVLTRVQFFDDAGKRTSRKSIHGDLPNIETLDLPVIEALKDWAVYTPDGGRLLKLTGERPVETRLIGTKFFFAQIGGIMGPHWQQYDLRTGAQGKTCDYDLGYGYYLGTDGTVAVADFGNPNVGRLTKAYDLSGCETLWTAASPVGSFHDLWRINTTLVQLSDDATELASLVAPH</sequence>
<evidence type="ECO:0000313" key="1">
    <source>
        <dbReference type="EMBL" id="BBZ14999.1"/>
    </source>
</evidence>